<name>A0ABY3MEF6_9FLAO</name>
<feature type="chain" id="PRO_5046446395" evidence="1">
    <location>
        <begin position="24"/>
        <end position="215"/>
    </location>
</feature>
<sequence>MKRISLSFLIIIFSFSCSESDDAENQTTPPEANFYALTVGNSWVYKNYKYDDNTENYEDTGVIDSLSIVDTQDVSGHLYYKFRRLTTGNEEQITFCNSNGEHFKLLRENEGNLINEDGAIQFTNNDFDERLIVENQWGSIYETLTVGDSLITVEAGVFTSINSERYAKSPEGEPFNGLDHFYYADGVGLIYDSASFVNETTPSIIRRLDSYNIQY</sequence>
<dbReference type="PROSITE" id="PS51257">
    <property type="entry name" value="PROKAR_LIPOPROTEIN"/>
    <property type="match status" value="1"/>
</dbReference>
<proteinExistence type="predicted"/>
<dbReference type="RefSeq" id="WP_148380162.1">
    <property type="nucleotide sequence ID" value="NZ_VSKN01000001.1"/>
</dbReference>
<feature type="signal peptide" evidence="1">
    <location>
        <begin position="1"/>
        <end position="23"/>
    </location>
</feature>
<keyword evidence="3" id="KW-1185">Reference proteome</keyword>
<gene>
    <name evidence="2" type="ORF">ES677_01035</name>
</gene>
<organism evidence="2 3">
    <name type="scientific">Bizionia gelidisalsuginis</name>
    <dbReference type="NCBI Taxonomy" id="291188"/>
    <lineage>
        <taxon>Bacteria</taxon>
        <taxon>Pseudomonadati</taxon>
        <taxon>Bacteroidota</taxon>
        <taxon>Flavobacteriia</taxon>
        <taxon>Flavobacteriales</taxon>
        <taxon>Flavobacteriaceae</taxon>
        <taxon>Bizionia</taxon>
    </lineage>
</organism>
<keyword evidence="1" id="KW-0732">Signal</keyword>
<accession>A0ABY3MEF6</accession>
<reference evidence="2 3" key="1">
    <citation type="submission" date="2019-08" db="EMBL/GenBank/DDBJ databases">
        <title>Genomes of Antarctic Bizionia species.</title>
        <authorList>
            <person name="Bowman J.P."/>
        </authorList>
    </citation>
    <scope>NUCLEOTIDE SEQUENCE [LARGE SCALE GENOMIC DNA]</scope>
    <source>
        <strain evidence="2 3">IC164</strain>
    </source>
</reference>
<comment type="caution">
    <text evidence="2">The sequence shown here is derived from an EMBL/GenBank/DDBJ whole genome shotgun (WGS) entry which is preliminary data.</text>
</comment>
<dbReference type="Proteomes" id="UP000323621">
    <property type="component" value="Unassembled WGS sequence"/>
</dbReference>
<evidence type="ECO:0000313" key="2">
    <source>
        <dbReference type="EMBL" id="TYC17991.1"/>
    </source>
</evidence>
<evidence type="ECO:0000313" key="3">
    <source>
        <dbReference type="Proteomes" id="UP000323621"/>
    </source>
</evidence>
<dbReference type="EMBL" id="VSKN01000001">
    <property type="protein sequence ID" value="TYC17991.1"/>
    <property type="molecule type" value="Genomic_DNA"/>
</dbReference>
<protein>
    <submittedName>
        <fullName evidence="2">Uncharacterized protein</fullName>
    </submittedName>
</protein>
<evidence type="ECO:0000256" key="1">
    <source>
        <dbReference type="SAM" id="SignalP"/>
    </source>
</evidence>